<evidence type="ECO:0000256" key="3">
    <source>
        <dbReference type="ARBA" id="ARBA00022989"/>
    </source>
</evidence>
<evidence type="ECO:0000256" key="5">
    <source>
        <dbReference type="SAM" id="Phobius"/>
    </source>
</evidence>
<dbReference type="PANTHER" id="PTHR22911:SF6">
    <property type="entry name" value="SOLUTE CARRIER FAMILY 35 MEMBER G1"/>
    <property type="match status" value="1"/>
</dbReference>
<dbReference type="OrthoDB" id="8300370at2759"/>
<evidence type="ECO:0000256" key="4">
    <source>
        <dbReference type="ARBA" id="ARBA00023136"/>
    </source>
</evidence>
<comment type="caution">
    <text evidence="7">The sequence shown here is derived from an EMBL/GenBank/DDBJ whole genome shotgun (WGS) entry which is preliminary data.</text>
</comment>
<dbReference type="SUPFAM" id="SSF103481">
    <property type="entry name" value="Multidrug resistance efflux transporter EmrE"/>
    <property type="match status" value="1"/>
</dbReference>
<dbReference type="InterPro" id="IPR000620">
    <property type="entry name" value="EamA_dom"/>
</dbReference>
<feature type="transmembrane region" description="Helical" evidence="5">
    <location>
        <begin position="24"/>
        <end position="55"/>
    </location>
</feature>
<keyword evidence="4 5" id="KW-0472">Membrane</keyword>
<feature type="domain" description="EamA" evidence="6">
    <location>
        <begin position="3"/>
        <end position="56"/>
    </location>
</feature>
<evidence type="ECO:0000313" key="8">
    <source>
        <dbReference type="Proteomes" id="UP000094527"/>
    </source>
</evidence>
<reference evidence="7 8" key="1">
    <citation type="journal article" date="2016" name="Genome Biol. Evol.">
        <title>Gene Family Evolution Reflects Adaptation to Soil Environmental Stressors in the Genome of the Collembolan Orchesella cincta.</title>
        <authorList>
            <person name="Faddeeva-Vakhrusheva A."/>
            <person name="Derks M.F."/>
            <person name="Anvar S.Y."/>
            <person name="Agamennone V."/>
            <person name="Suring W."/>
            <person name="Smit S."/>
            <person name="van Straalen N.M."/>
            <person name="Roelofs D."/>
        </authorList>
    </citation>
    <scope>NUCLEOTIDE SEQUENCE [LARGE SCALE GENOMIC DNA]</scope>
    <source>
        <tissue evidence="7">Mixed pool</tissue>
    </source>
</reference>
<evidence type="ECO:0000256" key="2">
    <source>
        <dbReference type="ARBA" id="ARBA00022692"/>
    </source>
</evidence>
<evidence type="ECO:0000259" key="6">
    <source>
        <dbReference type="Pfam" id="PF00892"/>
    </source>
</evidence>
<sequence>MGFASIHLIPLADAATVIFTSPVFVSIFACLCLGEVCSWFDISIIALTLIGVLLVSKPSFNFINTGTWTGSGAPFVPSQPLCSPRWHLLFCDN</sequence>
<dbReference type="Pfam" id="PF00892">
    <property type="entry name" value="EamA"/>
    <property type="match status" value="1"/>
</dbReference>
<keyword evidence="3 5" id="KW-1133">Transmembrane helix</keyword>
<evidence type="ECO:0000256" key="1">
    <source>
        <dbReference type="ARBA" id="ARBA00004141"/>
    </source>
</evidence>
<dbReference type="STRING" id="48709.A0A1D2N4V2"/>
<dbReference type="PANTHER" id="PTHR22911">
    <property type="entry name" value="ACYL-MALONYL CONDENSING ENZYME-RELATED"/>
    <property type="match status" value="1"/>
</dbReference>
<comment type="subcellular location">
    <subcellularLocation>
        <location evidence="1">Membrane</location>
        <topology evidence="1">Multi-pass membrane protein</topology>
    </subcellularLocation>
</comment>
<dbReference type="Proteomes" id="UP000094527">
    <property type="component" value="Unassembled WGS sequence"/>
</dbReference>
<accession>A0A1D2N4V2</accession>
<keyword evidence="8" id="KW-1185">Reference proteome</keyword>
<evidence type="ECO:0000313" key="7">
    <source>
        <dbReference type="EMBL" id="ODN00262.1"/>
    </source>
</evidence>
<dbReference type="GO" id="GO:0016020">
    <property type="term" value="C:membrane"/>
    <property type="evidence" value="ECO:0007669"/>
    <property type="project" value="UniProtKB-SubCell"/>
</dbReference>
<dbReference type="AlphaFoldDB" id="A0A1D2N4V2"/>
<proteinExistence type="predicted"/>
<gene>
    <name evidence="7" type="ORF">Ocin01_06419</name>
</gene>
<protein>
    <submittedName>
        <fullName evidence="7">Solute carrier family 35 member G1</fullName>
    </submittedName>
</protein>
<name>A0A1D2N4V2_ORCCI</name>
<organism evidence="7 8">
    <name type="scientific">Orchesella cincta</name>
    <name type="common">Springtail</name>
    <name type="synonym">Podura cincta</name>
    <dbReference type="NCBI Taxonomy" id="48709"/>
    <lineage>
        <taxon>Eukaryota</taxon>
        <taxon>Metazoa</taxon>
        <taxon>Ecdysozoa</taxon>
        <taxon>Arthropoda</taxon>
        <taxon>Hexapoda</taxon>
        <taxon>Collembola</taxon>
        <taxon>Entomobryomorpha</taxon>
        <taxon>Entomobryoidea</taxon>
        <taxon>Orchesellidae</taxon>
        <taxon>Orchesellinae</taxon>
        <taxon>Orchesella</taxon>
    </lineage>
</organism>
<dbReference type="EMBL" id="LJIJ01000220">
    <property type="protein sequence ID" value="ODN00262.1"/>
    <property type="molecule type" value="Genomic_DNA"/>
</dbReference>
<keyword evidence="2 5" id="KW-0812">Transmembrane</keyword>
<dbReference type="InterPro" id="IPR037185">
    <property type="entry name" value="EmrE-like"/>
</dbReference>